<comment type="caution">
    <text evidence="1">The sequence shown here is derived from an EMBL/GenBank/DDBJ whole genome shotgun (WGS) entry which is preliminary data.</text>
</comment>
<feature type="non-terminal residue" evidence="1">
    <location>
        <position position="1"/>
    </location>
</feature>
<reference evidence="1 2" key="1">
    <citation type="journal article" date="2023" name="Plants (Basel)">
        <title>Bridging the Gap: Combining Genomics and Transcriptomics Approaches to Understand Stylosanthes scabra, an Orphan Legume from the Brazilian Caatinga.</title>
        <authorList>
            <person name="Ferreira-Neto J.R.C."/>
            <person name="da Silva M.D."/>
            <person name="Binneck E."/>
            <person name="de Melo N.F."/>
            <person name="da Silva R.H."/>
            <person name="de Melo A.L.T.M."/>
            <person name="Pandolfi V."/>
            <person name="Bustamante F.O."/>
            <person name="Brasileiro-Vidal A.C."/>
            <person name="Benko-Iseppon A.M."/>
        </authorList>
    </citation>
    <scope>NUCLEOTIDE SEQUENCE [LARGE SCALE GENOMIC DNA]</scope>
    <source>
        <tissue evidence="1">Leaves</tissue>
    </source>
</reference>
<dbReference type="EMBL" id="JASCZI010034439">
    <property type="protein sequence ID" value="MED6129301.1"/>
    <property type="molecule type" value="Genomic_DNA"/>
</dbReference>
<evidence type="ECO:0000313" key="1">
    <source>
        <dbReference type="EMBL" id="MED6129301.1"/>
    </source>
</evidence>
<feature type="non-terminal residue" evidence="1">
    <location>
        <position position="155"/>
    </location>
</feature>
<name>A0ABU6RZN1_9FABA</name>
<protein>
    <submittedName>
        <fullName evidence="1">Uncharacterized protein</fullName>
    </submittedName>
</protein>
<keyword evidence="2" id="KW-1185">Reference proteome</keyword>
<dbReference type="Gene3D" id="3.90.1180.10">
    <property type="entry name" value="Ribosomal protein L13"/>
    <property type="match status" value="1"/>
</dbReference>
<proteinExistence type="predicted"/>
<dbReference type="Proteomes" id="UP001341840">
    <property type="component" value="Unassembled WGS sequence"/>
</dbReference>
<sequence>GIPHPYDKTKTEVIHDALKVLRLQKRPKFCLLGRLSSELNRQCDLNCVWDWFLGMAGTGGEEEEREGTFVVKRRKQLRVKAEKVAKENLGSQIDILAQVNRAGLNLPLANSKSFQSQSHRLPMVVQSPMNYPLLMSGTPFRNLNLLLFFRSLSTM</sequence>
<evidence type="ECO:0000313" key="2">
    <source>
        <dbReference type="Proteomes" id="UP001341840"/>
    </source>
</evidence>
<dbReference type="InterPro" id="IPR036899">
    <property type="entry name" value="Ribosomal_uL13_sf"/>
</dbReference>
<organism evidence="1 2">
    <name type="scientific">Stylosanthes scabra</name>
    <dbReference type="NCBI Taxonomy" id="79078"/>
    <lineage>
        <taxon>Eukaryota</taxon>
        <taxon>Viridiplantae</taxon>
        <taxon>Streptophyta</taxon>
        <taxon>Embryophyta</taxon>
        <taxon>Tracheophyta</taxon>
        <taxon>Spermatophyta</taxon>
        <taxon>Magnoliopsida</taxon>
        <taxon>eudicotyledons</taxon>
        <taxon>Gunneridae</taxon>
        <taxon>Pentapetalae</taxon>
        <taxon>rosids</taxon>
        <taxon>fabids</taxon>
        <taxon>Fabales</taxon>
        <taxon>Fabaceae</taxon>
        <taxon>Papilionoideae</taxon>
        <taxon>50 kb inversion clade</taxon>
        <taxon>dalbergioids sensu lato</taxon>
        <taxon>Dalbergieae</taxon>
        <taxon>Pterocarpus clade</taxon>
        <taxon>Stylosanthes</taxon>
    </lineage>
</organism>
<gene>
    <name evidence="1" type="ORF">PIB30_106531</name>
</gene>
<accession>A0ABU6RZN1</accession>